<dbReference type="PANTHER" id="PTHR30160:SF7">
    <property type="entry name" value="ADP-HEPTOSE--LPS HEPTOSYLTRANSFERASE 2"/>
    <property type="match status" value="1"/>
</dbReference>
<dbReference type="GO" id="GO:0005829">
    <property type="term" value="C:cytosol"/>
    <property type="evidence" value="ECO:0007669"/>
    <property type="project" value="TreeGrafter"/>
</dbReference>
<evidence type="ECO:0000256" key="1">
    <source>
        <dbReference type="ARBA" id="ARBA00022676"/>
    </source>
</evidence>
<name>A0A538U585_UNCEI</name>
<dbReference type="GO" id="GO:0008713">
    <property type="term" value="F:ADP-heptose-lipopolysaccharide heptosyltransferase activity"/>
    <property type="evidence" value="ECO:0007669"/>
    <property type="project" value="UniProtKB-EC"/>
</dbReference>
<dbReference type="InterPro" id="IPR002201">
    <property type="entry name" value="Glyco_trans_9"/>
</dbReference>
<dbReference type="NCBIfam" id="TIGR02195">
    <property type="entry name" value="heptsyl_trn_II"/>
    <property type="match status" value="1"/>
</dbReference>
<evidence type="ECO:0000256" key="5">
    <source>
        <dbReference type="ARBA" id="ARBA00047503"/>
    </source>
</evidence>
<dbReference type="CDD" id="cd03789">
    <property type="entry name" value="GT9_LPS_heptosyltransferase"/>
    <property type="match status" value="1"/>
</dbReference>
<proteinExistence type="inferred from homology"/>
<sequence>MSRPARILVRLPNWLGDALMARPLLHGLRHAHPSAEIRAVGPAPLLALLEVERTFDAGEPWPAAALARRALTQRLRTWGPEAALVLPFSFSSARFARGTGAAMRVGYGHELRSFMLTHPRRRRSLGELHLSREYLALGEPLGVVPVPLPVLATTPAGRAAADALVARAAPGGRAFAVMAPRSAYGPARQWPAERFAALARALSADGRAVLVCGTAGERETCAAVADQAGPGVQSVAGETDLPALAALVGRAAVAVCNDSGLAHLAAALGTPTVTLYGSTSSAWTAALGPRVRVLQRPPVCSPCFRRTCRIGYRCLTALEVEEVGRACREMAR</sequence>
<dbReference type="Proteomes" id="UP000319771">
    <property type="component" value="Unassembled WGS sequence"/>
</dbReference>
<gene>
    <name evidence="6" type="primary">waaF</name>
    <name evidence="6" type="ORF">E6K81_11040</name>
</gene>
<reference evidence="6 7" key="1">
    <citation type="journal article" date="2019" name="Nat. Microbiol.">
        <title>Mediterranean grassland soil C-N compound turnover is dependent on rainfall and depth, and is mediated by genomically divergent microorganisms.</title>
        <authorList>
            <person name="Diamond S."/>
            <person name="Andeer P.F."/>
            <person name="Li Z."/>
            <person name="Crits-Christoph A."/>
            <person name="Burstein D."/>
            <person name="Anantharaman K."/>
            <person name="Lane K.R."/>
            <person name="Thomas B.C."/>
            <person name="Pan C."/>
            <person name="Northen T.R."/>
            <person name="Banfield J.F."/>
        </authorList>
    </citation>
    <scope>NUCLEOTIDE SEQUENCE [LARGE SCALE GENOMIC DNA]</scope>
    <source>
        <strain evidence="6">WS_11</strain>
    </source>
</reference>
<comment type="catalytic activity">
    <reaction evidence="5">
        <text>an L-alpha-D-Hep-(1-&gt;5)-[alpha-Kdo-(2-&gt;4)]-alpha-Kdo-(2-&gt;6)-lipid A + ADP-L-glycero-beta-D-manno-heptose = an L-alpha-D-Hep-(1-&gt;3)-L-alpha-D-Hep-(1-&gt;5)-[alpha-Kdo-(2-&gt;4)]-alpha-Kdo-(2-&gt;6)-lipid A + ADP + H(+)</text>
        <dbReference type="Rhea" id="RHEA:74071"/>
        <dbReference type="ChEBI" id="CHEBI:15378"/>
        <dbReference type="ChEBI" id="CHEBI:61506"/>
        <dbReference type="ChEBI" id="CHEBI:193068"/>
        <dbReference type="ChEBI" id="CHEBI:193069"/>
        <dbReference type="ChEBI" id="CHEBI:456216"/>
        <dbReference type="EC" id="2.4.99.24"/>
    </reaction>
</comment>
<dbReference type="Pfam" id="PF01075">
    <property type="entry name" value="Glyco_transf_9"/>
    <property type="match status" value="1"/>
</dbReference>
<evidence type="ECO:0000313" key="7">
    <source>
        <dbReference type="Proteomes" id="UP000319771"/>
    </source>
</evidence>
<keyword evidence="1" id="KW-0328">Glycosyltransferase</keyword>
<evidence type="ECO:0000256" key="4">
    <source>
        <dbReference type="ARBA" id="ARBA00044042"/>
    </source>
</evidence>
<dbReference type="EMBL" id="VBPB01000187">
    <property type="protein sequence ID" value="TMQ71055.1"/>
    <property type="molecule type" value="Genomic_DNA"/>
</dbReference>
<comment type="similarity">
    <text evidence="3">Belongs to the glycosyltransferase 9 family.</text>
</comment>
<evidence type="ECO:0000256" key="2">
    <source>
        <dbReference type="ARBA" id="ARBA00022679"/>
    </source>
</evidence>
<dbReference type="GO" id="GO:0009244">
    <property type="term" value="P:lipopolysaccharide core region biosynthetic process"/>
    <property type="evidence" value="ECO:0007669"/>
    <property type="project" value="TreeGrafter"/>
</dbReference>
<organism evidence="6 7">
    <name type="scientific">Eiseniibacteriota bacterium</name>
    <dbReference type="NCBI Taxonomy" id="2212470"/>
    <lineage>
        <taxon>Bacteria</taxon>
        <taxon>Candidatus Eiseniibacteriota</taxon>
    </lineage>
</organism>
<dbReference type="AlphaFoldDB" id="A0A538U585"/>
<comment type="caution">
    <text evidence="6">The sequence shown here is derived from an EMBL/GenBank/DDBJ whole genome shotgun (WGS) entry which is preliminary data.</text>
</comment>
<dbReference type="InterPro" id="IPR011910">
    <property type="entry name" value="RfaF"/>
</dbReference>
<protein>
    <recommendedName>
        <fullName evidence="4">lipopolysaccharide heptosyltransferase II</fullName>
        <ecNumber evidence="4">2.4.99.24</ecNumber>
    </recommendedName>
</protein>
<evidence type="ECO:0000256" key="3">
    <source>
        <dbReference type="ARBA" id="ARBA00043995"/>
    </source>
</evidence>
<dbReference type="PANTHER" id="PTHR30160">
    <property type="entry name" value="TETRAACYLDISACCHARIDE 4'-KINASE-RELATED"/>
    <property type="match status" value="1"/>
</dbReference>
<accession>A0A538U585</accession>
<dbReference type="EC" id="2.4.99.24" evidence="4"/>
<evidence type="ECO:0000313" key="6">
    <source>
        <dbReference type="EMBL" id="TMQ71055.1"/>
    </source>
</evidence>
<dbReference type="InterPro" id="IPR051199">
    <property type="entry name" value="LPS_LOS_Heptosyltrfase"/>
</dbReference>
<dbReference type="SUPFAM" id="SSF53756">
    <property type="entry name" value="UDP-Glycosyltransferase/glycogen phosphorylase"/>
    <property type="match status" value="1"/>
</dbReference>
<keyword evidence="2 6" id="KW-0808">Transferase</keyword>
<dbReference type="Gene3D" id="3.40.50.2000">
    <property type="entry name" value="Glycogen Phosphorylase B"/>
    <property type="match status" value="2"/>
</dbReference>